<accession>R7RXE3</accession>
<evidence type="ECO:0000313" key="2">
    <source>
        <dbReference type="Proteomes" id="UP000053927"/>
    </source>
</evidence>
<reference evidence="2" key="1">
    <citation type="journal article" date="2012" name="Science">
        <title>The Paleozoic origin of enzymatic lignin decomposition reconstructed from 31 fungal genomes.</title>
        <authorList>
            <person name="Floudas D."/>
            <person name="Binder M."/>
            <person name="Riley R."/>
            <person name="Barry K."/>
            <person name="Blanchette R.A."/>
            <person name="Henrissat B."/>
            <person name="Martinez A.T."/>
            <person name="Otillar R."/>
            <person name="Spatafora J.W."/>
            <person name="Yadav J.S."/>
            <person name="Aerts A."/>
            <person name="Benoit I."/>
            <person name="Boyd A."/>
            <person name="Carlson A."/>
            <person name="Copeland A."/>
            <person name="Coutinho P.M."/>
            <person name="de Vries R.P."/>
            <person name="Ferreira P."/>
            <person name="Findley K."/>
            <person name="Foster B."/>
            <person name="Gaskell J."/>
            <person name="Glotzer D."/>
            <person name="Gorecki P."/>
            <person name="Heitman J."/>
            <person name="Hesse C."/>
            <person name="Hori C."/>
            <person name="Igarashi K."/>
            <person name="Jurgens J.A."/>
            <person name="Kallen N."/>
            <person name="Kersten P."/>
            <person name="Kohler A."/>
            <person name="Kuees U."/>
            <person name="Kumar T.K.A."/>
            <person name="Kuo A."/>
            <person name="LaButti K."/>
            <person name="Larrondo L.F."/>
            <person name="Lindquist E."/>
            <person name="Ling A."/>
            <person name="Lombard V."/>
            <person name="Lucas S."/>
            <person name="Lundell T."/>
            <person name="Martin R."/>
            <person name="McLaughlin D.J."/>
            <person name="Morgenstern I."/>
            <person name="Morin E."/>
            <person name="Murat C."/>
            <person name="Nagy L.G."/>
            <person name="Nolan M."/>
            <person name="Ohm R.A."/>
            <person name="Patyshakuliyeva A."/>
            <person name="Rokas A."/>
            <person name="Ruiz-Duenas F.J."/>
            <person name="Sabat G."/>
            <person name="Salamov A."/>
            <person name="Samejima M."/>
            <person name="Schmutz J."/>
            <person name="Slot J.C."/>
            <person name="St John F."/>
            <person name="Stenlid J."/>
            <person name="Sun H."/>
            <person name="Sun S."/>
            <person name="Syed K."/>
            <person name="Tsang A."/>
            <person name="Wiebenga A."/>
            <person name="Young D."/>
            <person name="Pisabarro A."/>
            <person name="Eastwood D.C."/>
            <person name="Martin F."/>
            <person name="Cullen D."/>
            <person name="Grigoriev I.V."/>
            <person name="Hibbett D.S."/>
        </authorList>
    </citation>
    <scope>NUCLEOTIDE SEQUENCE [LARGE SCALE GENOMIC DNA]</scope>
    <source>
        <strain evidence="2">FP-91666</strain>
    </source>
</reference>
<dbReference type="Proteomes" id="UP000053927">
    <property type="component" value="Unassembled WGS sequence"/>
</dbReference>
<evidence type="ECO:0000313" key="1">
    <source>
        <dbReference type="EMBL" id="EIM80061.1"/>
    </source>
</evidence>
<dbReference type="OrthoDB" id="10549153at2759"/>
<dbReference type="RefSeq" id="XP_007310686.1">
    <property type="nucleotide sequence ID" value="XM_007310624.1"/>
</dbReference>
<keyword evidence="2" id="KW-1185">Reference proteome</keyword>
<protein>
    <submittedName>
        <fullName evidence="1">Uncharacterized protein</fullName>
    </submittedName>
</protein>
<sequence length="103" mass="12072">MTNPADRDEARQVMLQNLERTLQDEVCTARKELAAVDQQSRRFDVDEFEADKHRHRRSIAGYHQVIELLKQGDDAFRCAMLDGVLIFEGHSVNKHQFRVLYGW</sequence>
<dbReference type="EMBL" id="JH687399">
    <property type="protein sequence ID" value="EIM80061.1"/>
    <property type="molecule type" value="Genomic_DNA"/>
</dbReference>
<dbReference type="KEGG" id="shs:STEHIDRAFT_162948"/>
<proteinExistence type="predicted"/>
<name>R7RXE3_STEHR</name>
<dbReference type="eggNOG" id="ENOG502RD47">
    <property type="taxonomic scope" value="Eukaryota"/>
</dbReference>
<dbReference type="AlphaFoldDB" id="R7RXE3"/>
<organism evidence="1 2">
    <name type="scientific">Stereum hirsutum (strain FP-91666)</name>
    <name type="common">White-rot fungus</name>
    <dbReference type="NCBI Taxonomy" id="721885"/>
    <lineage>
        <taxon>Eukaryota</taxon>
        <taxon>Fungi</taxon>
        <taxon>Dikarya</taxon>
        <taxon>Basidiomycota</taxon>
        <taxon>Agaricomycotina</taxon>
        <taxon>Agaricomycetes</taxon>
        <taxon>Russulales</taxon>
        <taxon>Stereaceae</taxon>
        <taxon>Stereum</taxon>
    </lineage>
</organism>
<gene>
    <name evidence="1" type="ORF">STEHIDRAFT_162948</name>
</gene>
<dbReference type="GeneID" id="18802191"/>